<reference evidence="7" key="1">
    <citation type="journal article" date="2023" name="Mol. Phylogenet. Evol.">
        <title>Genome-scale phylogeny and comparative genomics of the fungal order Sordariales.</title>
        <authorList>
            <person name="Hensen N."/>
            <person name="Bonometti L."/>
            <person name="Westerberg I."/>
            <person name="Brannstrom I.O."/>
            <person name="Guillou S."/>
            <person name="Cros-Aarteil S."/>
            <person name="Calhoun S."/>
            <person name="Haridas S."/>
            <person name="Kuo A."/>
            <person name="Mondo S."/>
            <person name="Pangilinan J."/>
            <person name="Riley R."/>
            <person name="LaButti K."/>
            <person name="Andreopoulos B."/>
            <person name="Lipzen A."/>
            <person name="Chen C."/>
            <person name="Yan M."/>
            <person name="Daum C."/>
            <person name="Ng V."/>
            <person name="Clum A."/>
            <person name="Steindorff A."/>
            <person name="Ohm R.A."/>
            <person name="Martin F."/>
            <person name="Silar P."/>
            <person name="Natvig D.O."/>
            <person name="Lalanne C."/>
            <person name="Gautier V."/>
            <person name="Ament-Velasquez S.L."/>
            <person name="Kruys A."/>
            <person name="Hutchinson M.I."/>
            <person name="Powell A.J."/>
            <person name="Barry K."/>
            <person name="Miller A.N."/>
            <person name="Grigoriev I.V."/>
            <person name="Debuchy R."/>
            <person name="Gladieux P."/>
            <person name="Hiltunen Thoren M."/>
            <person name="Johannesson H."/>
        </authorList>
    </citation>
    <scope>NUCLEOTIDE SEQUENCE</scope>
    <source>
        <strain evidence="7">CBS 315.58</strain>
    </source>
</reference>
<dbReference type="GO" id="GO:0005634">
    <property type="term" value="C:nucleus"/>
    <property type="evidence" value="ECO:0007669"/>
    <property type="project" value="UniProtKB-SubCell"/>
</dbReference>
<dbReference type="SUPFAM" id="SSF48371">
    <property type="entry name" value="ARM repeat"/>
    <property type="match status" value="1"/>
</dbReference>
<dbReference type="PANTHER" id="PTHR12891">
    <property type="entry name" value="DNA REPAIR/TRANSCRIPTION PROTEIN MET18/MMS19"/>
    <property type="match status" value="1"/>
</dbReference>
<proteinExistence type="inferred from homology"/>
<dbReference type="EMBL" id="MU863930">
    <property type="protein sequence ID" value="KAK4199585.1"/>
    <property type="molecule type" value="Genomic_DNA"/>
</dbReference>
<evidence type="ECO:0000256" key="1">
    <source>
        <dbReference type="ARBA" id="ARBA00004123"/>
    </source>
</evidence>
<keyword evidence="8" id="KW-1185">Reference proteome</keyword>
<keyword evidence="2" id="KW-0677">Repeat</keyword>
<dbReference type="Pfam" id="PF12460">
    <property type="entry name" value="MMS19_C"/>
    <property type="match status" value="1"/>
</dbReference>
<dbReference type="InterPro" id="IPR024687">
    <property type="entry name" value="MMS19_C"/>
</dbReference>
<comment type="function">
    <text evidence="4">Key component of the cytosolic iron-sulfur protein assembly (CIA) complex, a multiprotein complex that mediates the incorporation of iron-sulfur cluster into apoproteins specifically involved in DNA metabolism and genomic integrity. In the CIA complex, MMS19 acts as an adapter between early-acting CIA components and a subset of cellular target iron-sulfur proteins.</text>
</comment>
<reference evidence="7" key="2">
    <citation type="submission" date="2023-05" db="EMBL/GenBank/DDBJ databases">
        <authorList>
            <consortium name="Lawrence Berkeley National Laboratory"/>
            <person name="Steindorff A."/>
            <person name="Hensen N."/>
            <person name="Bonometti L."/>
            <person name="Westerberg I."/>
            <person name="Brannstrom I.O."/>
            <person name="Guillou S."/>
            <person name="Cros-Aarteil S."/>
            <person name="Calhoun S."/>
            <person name="Haridas S."/>
            <person name="Kuo A."/>
            <person name="Mondo S."/>
            <person name="Pangilinan J."/>
            <person name="Riley R."/>
            <person name="Labutti K."/>
            <person name="Andreopoulos B."/>
            <person name="Lipzen A."/>
            <person name="Chen C."/>
            <person name="Yanf M."/>
            <person name="Daum C."/>
            <person name="Ng V."/>
            <person name="Clum A."/>
            <person name="Ohm R."/>
            <person name="Martin F."/>
            <person name="Silar P."/>
            <person name="Natvig D."/>
            <person name="Lalanne C."/>
            <person name="Gautier V."/>
            <person name="Ament-Velasquez S.L."/>
            <person name="Kruys A."/>
            <person name="Hutchinson M.I."/>
            <person name="Powell A.J."/>
            <person name="Barry K."/>
            <person name="Miller A.N."/>
            <person name="Grigoriev I.V."/>
            <person name="Debuchy R."/>
            <person name="Gladieux P."/>
            <person name="Thoren M.H."/>
            <person name="Johannesson H."/>
        </authorList>
    </citation>
    <scope>NUCLEOTIDE SEQUENCE</scope>
    <source>
        <strain evidence="7">CBS 315.58</strain>
    </source>
</reference>
<feature type="domain" description="MMS19 C-terminal" evidence="5">
    <location>
        <begin position="745"/>
        <end position="1115"/>
    </location>
</feature>
<gene>
    <name evidence="7" type="ORF">QBC40DRAFT_349321</name>
</gene>
<evidence type="ECO:0000313" key="8">
    <source>
        <dbReference type="Proteomes" id="UP001303160"/>
    </source>
</evidence>
<accession>A0AAN7AW26</accession>
<dbReference type="InterPro" id="IPR039920">
    <property type="entry name" value="MMS19"/>
</dbReference>
<dbReference type="PANTHER" id="PTHR12891:SF0">
    <property type="entry name" value="MMS19 NUCLEOTIDE EXCISION REPAIR PROTEIN HOMOLOG"/>
    <property type="match status" value="1"/>
</dbReference>
<dbReference type="GO" id="GO:0051604">
    <property type="term" value="P:protein maturation"/>
    <property type="evidence" value="ECO:0007669"/>
    <property type="project" value="UniProtKB-UniRule"/>
</dbReference>
<dbReference type="GO" id="GO:0097361">
    <property type="term" value="C:cytosolic [4Fe-4S] assembly targeting complex"/>
    <property type="evidence" value="ECO:0007669"/>
    <property type="project" value="UniProtKB-UniRule"/>
</dbReference>
<feature type="domain" description="MMS19 N-terminal" evidence="6">
    <location>
        <begin position="72"/>
        <end position="333"/>
    </location>
</feature>
<dbReference type="InterPro" id="IPR016024">
    <property type="entry name" value="ARM-type_fold"/>
</dbReference>
<evidence type="ECO:0000259" key="6">
    <source>
        <dbReference type="Pfam" id="PF14500"/>
    </source>
</evidence>
<dbReference type="GO" id="GO:0006281">
    <property type="term" value="P:DNA repair"/>
    <property type="evidence" value="ECO:0007669"/>
    <property type="project" value="UniProtKB-UniRule"/>
</dbReference>
<dbReference type="AlphaFoldDB" id="A0AAN7AW26"/>
<evidence type="ECO:0000313" key="7">
    <source>
        <dbReference type="EMBL" id="KAK4199585.1"/>
    </source>
</evidence>
<evidence type="ECO:0000256" key="4">
    <source>
        <dbReference type="RuleBase" id="RU367072"/>
    </source>
</evidence>
<keyword evidence="4" id="KW-0227">DNA damage</keyword>
<organism evidence="7 8">
    <name type="scientific">Triangularia verruculosa</name>
    <dbReference type="NCBI Taxonomy" id="2587418"/>
    <lineage>
        <taxon>Eukaryota</taxon>
        <taxon>Fungi</taxon>
        <taxon>Dikarya</taxon>
        <taxon>Ascomycota</taxon>
        <taxon>Pezizomycotina</taxon>
        <taxon>Sordariomycetes</taxon>
        <taxon>Sordariomycetidae</taxon>
        <taxon>Sordariales</taxon>
        <taxon>Podosporaceae</taxon>
        <taxon>Triangularia</taxon>
    </lineage>
</organism>
<name>A0AAN7AW26_9PEZI</name>
<dbReference type="Proteomes" id="UP001303160">
    <property type="component" value="Unassembled WGS sequence"/>
</dbReference>
<comment type="caution">
    <text evidence="7">The sequence shown here is derived from an EMBL/GenBank/DDBJ whole genome shotgun (WGS) entry which is preliminary data.</text>
</comment>
<comment type="subcellular location">
    <subcellularLocation>
        <location evidence="1 4">Nucleus</location>
    </subcellularLocation>
</comment>
<dbReference type="GO" id="GO:0016226">
    <property type="term" value="P:iron-sulfur cluster assembly"/>
    <property type="evidence" value="ECO:0007669"/>
    <property type="project" value="UniProtKB-UniRule"/>
</dbReference>
<dbReference type="InterPro" id="IPR029240">
    <property type="entry name" value="MMS19_N"/>
</dbReference>
<keyword evidence="3 4" id="KW-0539">Nucleus</keyword>
<evidence type="ECO:0000256" key="2">
    <source>
        <dbReference type="ARBA" id="ARBA00022737"/>
    </source>
</evidence>
<sequence>MAQFKQWALEYVLADDEPVQLELTKKAAKEIENSRASSTVVGNWAASVHQWMTLTNSNDDDQMEDGDEGVSGDIISRAKALAFLAGTLEALDKTILRPDQVQRLVGFFGAMFSYDHKAGITASAKALQQLYSMKNFKPEMGVKSLEDVCKLKEDFRLQTAGTRLEMYELFLSLVEDPAVSSELQHKYGASCGFALDLLQLCSSERDPRNLMIWFKIIRRLLIEFSPSPEVTEEIFKAFSAYFPISLRSSATPIGITAEDLKEAVRNCFSSHQRVAPFAFPFLMQKLDQGDAVTVAVKVDILRTINACIEEYENPQASVVPYVEKIWGSLKYEVRNGEVKETIDATLEVLRAITRKLDGSKTHKHDVSLIKNYIDLVFGDCRDDLSNPTYTKQAGLLLMTVVTASIRGYVLYNSSFIDIIRQNIRQPRSPTHTRDLLLLVNSIVKTRVELVKNRKDGHHDDEDQLRAETRTHLVNLFHDVYLPIWTGKAGEAGSSENDILKQVALGLGLLVSQQALDAEGEPSLLCPGAICDEISKLLTATLVKPLTLSSNDNQSQDATLEDEVVLAMRTIVMNYVDAYGPFLMTARKEILKRDWAAPSEHSLEALKVLLSRLVFIGCSEIPSNIKFDTEPQQPYNPLQHYYAFLQNFPVQFPLSPQSVAANSYILSSFHASVIWFRDACDAKYGASALAQYSSSEKNWMDEFEQLPGSLVSQFESGAIFLDEAATAIKEEDPEVYRQFLRLSLFVVRELYKSATDQAPWSEEALIQLARTASLVVQSLDGKLQVSCKLAQEAFALFKTSEDQPFSSPLSGLLTVGILQGLHPVAMEELYKSGGVAEKFICDTSSLSSSPRASDIKAAVGAIYSNKYQAGPAASEEYQTLKRVLEFWTSWVKDSVSSSDVDSETFRQFTNVAMHTIAGAVARQEKLVLDLLPVLHEAAASPSPNGEIVARSMGILVQPNSEVLNKESHAVTKRFYKQWAYNFLVRPLYELARPGNGKDPKTTARYSITILSVVKNCPFTVYQDDVESLLRLLVIALSSKKDDTILSDEAAQAQVIAALEILVDILAHEPEALKGFLKEIISGTTKVYQESAPSNSTLHKPLTMCRKLSLQVLGALPKTFEERYLLSFSPPTQRMLALACGDPVRKVREAARAARGNWARVV</sequence>
<keyword evidence="4" id="KW-0234">DNA repair</keyword>
<protein>
    <recommendedName>
        <fullName evidence="4">MMS19 nucleotide excision repair protein</fullName>
    </recommendedName>
</protein>
<evidence type="ECO:0000256" key="3">
    <source>
        <dbReference type="ARBA" id="ARBA00023242"/>
    </source>
</evidence>
<comment type="similarity">
    <text evidence="4">Belongs to the MET18/MMS19 family.</text>
</comment>
<evidence type="ECO:0000259" key="5">
    <source>
        <dbReference type="Pfam" id="PF12460"/>
    </source>
</evidence>
<dbReference type="Pfam" id="PF14500">
    <property type="entry name" value="MMS19_N"/>
    <property type="match status" value="1"/>
</dbReference>